<dbReference type="Proteomes" id="UP001164286">
    <property type="component" value="Unassembled WGS sequence"/>
</dbReference>
<sequence length="511" mass="55919">MTAEDRTAAFALARELDPGPATLSWRHFNFFMSCFVVIVCSCDSGFDSTIMSSVNSMTQFQDFFGLTSASTGTGILFGVYTVGGVCAFIPNIILPDLWGRRKCMWLGNTLLIIGAITSANAQYMSMLLGSRWLTGFGCTMGALSAKLWMTETTPASSRGRYMGFLNSFFYVGQILASGISIPLGRVLSDYSWRTCLYLQCGPAIINVIGVLFIKESPRWLYARGHRDRAIDILAKYHSATGDIESPVVKLEMQEIEAAISLEGGDRQFWNFKRVFATASDRYRFGLCAMISCWGQLAGNGLITYFLPVLLGLAGITNRDTQRQLNLVNSITSMCGAITGSAVVDHVGRRKLLLTAISCCFVGMFIVGSLLSPAGEQSKTRADAGITFIFLFMICFSFGMTPLQGLYPAEVLSFENRAKGLSLQGWCSNAISCINTFALPPALGQLGYIVYFIFGAWDVVGVVVIYLFAVETKQLSLEEMADVFEAPNPKKRSFELSAAARAKVKKEKALRA</sequence>
<dbReference type="GO" id="GO:0016020">
    <property type="term" value="C:membrane"/>
    <property type="evidence" value="ECO:0007669"/>
    <property type="project" value="UniProtKB-SubCell"/>
</dbReference>
<evidence type="ECO:0000313" key="12">
    <source>
        <dbReference type="Proteomes" id="UP001164286"/>
    </source>
</evidence>
<dbReference type="EMBL" id="JAKWFO010000012">
    <property type="protein sequence ID" value="KAI9633111.1"/>
    <property type="molecule type" value="Genomic_DNA"/>
</dbReference>
<dbReference type="Pfam" id="PF00083">
    <property type="entry name" value="Sugar_tr"/>
    <property type="match status" value="1"/>
</dbReference>
<comment type="catalytic activity">
    <reaction evidence="7">
        <text>myo-inositol(out) + H(+)(out) = myo-inositol(in) + H(+)(in)</text>
        <dbReference type="Rhea" id="RHEA:60364"/>
        <dbReference type="ChEBI" id="CHEBI:15378"/>
        <dbReference type="ChEBI" id="CHEBI:17268"/>
    </reaction>
</comment>
<dbReference type="FunFam" id="1.20.1250.20:FF:000134">
    <property type="entry name" value="MFS sugar transporter protein"/>
    <property type="match status" value="1"/>
</dbReference>
<feature type="transmembrane region" description="Helical" evidence="9">
    <location>
        <begin position="28"/>
        <end position="46"/>
    </location>
</feature>
<dbReference type="AlphaFoldDB" id="A0AA38H3H8"/>
<evidence type="ECO:0000256" key="4">
    <source>
        <dbReference type="ARBA" id="ARBA00022692"/>
    </source>
</evidence>
<dbReference type="GeneID" id="77725313"/>
<evidence type="ECO:0000256" key="3">
    <source>
        <dbReference type="ARBA" id="ARBA00022448"/>
    </source>
</evidence>
<feature type="domain" description="Major facilitator superfamily (MFS) profile" evidence="10">
    <location>
        <begin position="33"/>
        <end position="472"/>
    </location>
</feature>
<dbReference type="InterPro" id="IPR050360">
    <property type="entry name" value="MFS_Sugar_Transporters"/>
</dbReference>
<name>A0AA38H3H8_9TREE</name>
<dbReference type="InterPro" id="IPR005828">
    <property type="entry name" value="MFS_sugar_transport-like"/>
</dbReference>
<feature type="transmembrane region" description="Helical" evidence="9">
    <location>
        <begin position="383"/>
        <end position="402"/>
    </location>
</feature>
<feature type="transmembrane region" description="Helical" evidence="9">
    <location>
        <begin position="282"/>
        <end position="306"/>
    </location>
</feature>
<proteinExistence type="inferred from homology"/>
<keyword evidence="5 9" id="KW-1133">Transmembrane helix</keyword>
<dbReference type="InterPro" id="IPR036259">
    <property type="entry name" value="MFS_trans_sf"/>
</dbReference>
<accession>A0AA38H3H8</accession>
<evidence type="ECO:0000259" key="10">
    <source>
        <dbReference type="PROSITE" id="PS50850"/>
    </source>
</evidence>
<evidence type="ECO:0000256" key="8">
    <source>
        <dbReference type="RuleBase" id="RU003346"/>
    </source>
</evidence>
<evidence type="ECO:0000256" key="1">
    <source>
        <dbReference type="ARBA" id="ARBA00004141"/>
    </source>
</evidence>
<comment type="subcellular location">
    <subcellularLocation>
        <location evidence="1">Membrane</location>
        <topology evidence="1">Multi-pass membrane protein</topology>
    </subcellularLocation>
</comment>
<dbReference type="PROSITE" id="PS50850">
    <property type="entry name" value="MFS"/>
    <property type="match status" value="1"/>
</dbReference>
<evidence type="ECO:0000256" key="6">
    <source>
        <dbReference type="ARBA" id="ARBA00023136"/>
    </source>
</evidence>
<dbReference type="PANTHER" id="PTHR48022">
    <property type="entry name" value="PLASTIDIC GLUCOSE TRANSPORTER 4"/>
    <property type="match status" value="1"/>
</dbReference>
<reference evidence="11" key="1">
    <citation type="journal article" date="2022" name="G3 (Bethesda)">
        <title>High quality genome of the basidiomycete yeast Dioszegia hungarica PDD-24b-2 isolated from cloud water.</title>
        <authorList>
            <person name="Jarrige D."/>
            <person name="Haridas S."/>
            <person name="Bleykasten-Grosshans C."/>
            <person name="Joly M."/>
            <person name="Nadalig T."/>
            <person name="Sancelme M."/>
            <person name="Vuilleumier S."/>
            <person name="Grigoriev I.V."/>
            <person name="Amato P."/>
            <person name="Bringel F."/>
        </authorList>
    </citation>
    <scope>NUCLEOTIDE SEQUENCE</scope>
    <source>
        <strain evidence="11">PDD-24b-2</strain>
    </source>
</reference>
<dbReference type="Gene3D" id="1.20.1250.20">
    <property type="entry name" value="MFS general substrate transporter like domains"/>
    <property type="match status" value="1"/>
</dbReference>
<dbReference type="PROSITE" id="PS00216">
    <property type="entry name" value="SUGAR_TRANSPORT_1"/>
    <property type="match status" value="1"/>
</dbReference>
<evidence type="ECO:0000256" key="5">
    <source>
        <dbReference type="ARBA" id="ARBA00022989"/>
    </source>
</evidence>
<organism evidence="11 12">
    <name type="scientific">Dioszegia hungarica</name>
    <dbReference type="NCBI Taxonomy" id="4972"/>
    <lineage>
        <taxon>Eukaryota</taxon>
        <taxon>Fungi</taxon>
        <taxon>Dikarya</taxon>
        <taxon>Basidiomycota</taxon>
        <taxon>Agaricomycotina</taxon>
        <taxon>Tremellomycetes</taxon>
        <taxon>Tremellales</taxon>
        <taxon>Bulleribasidiaceae</taxon>
        <taxon>Dioszegia</taxon>
    </lineage>
</organism>
<dbReference type="GO" id="GO:0005351">
    <property type="term" value="F:carbohydrate:proton symporter activity"/>
    <property type="evidence" value="ECO:0007669"/>
    <property type="project" value="TreeGrafter"/>
</dbReference>
<dbReference type="SUPFAM" id="SSF103473">
    <property type="entry name" value="MFS general substrate transporter"/>
    <property type="match status" value="1"/>
</dbReference>
<evidence type="ECO:0000313" key="11">
    <source>
        <dbReference type="EMBL" id="KAI9633111.1"/>
    </source>
</evidence>
<protein>
    <submittedName>
        <fullName evidence="11">General substrate transporter</fullName>
    </submittedName>
</protein>
<feature type="transmembrane region" description="Helical" evidence="9">
    <location>
        <begin position="66"/>
        <end position="93"/>
    </location>
</feature>
<gene>
    <name evidence="11" type="ORF">MKK02DRAFT_19567</name>
</gene>
<dbReference type="InterPro" id="IPR005829">
    <property type="entry name" value="Sugar_transporter_CS"/>
</dbReference>
<dbReference type="NCBIfam" id="TIGR00879">
    <property type="entry name" value="SP"/>
    <property type="match status" value="1"/>
</dbReference>
<feature type="transmembrane region" description="Helical" evidence="9">
    <location>
        <begin position="105"/>
        <end position="124"/>
    </location>
</feature>
<keyword evidence="6 9" id="KW-0472">Membrane</keyword>
<keyword evidence="4 9" id="KW-0812">Transmembrane</keyword>
<keyword evidence="3 8" id="KW-0813">Transport</keyword>
<feature type="transmembrane region" description="Helical" evidence="9">
    <location>
        <begin position="130"/>
        <end position="149"/>
    </location>
</feature>
<evidence type="ECO:0000256" key="9">
    <source>
        <dbReference type="SAM" id="Phobius"/>
    </source>
</evidence>
<evidence type="ECO:0000256" key="2">
    <source>
        <dbReference type="ARBA" id="ARBA00010992"/>
    </source>
</evidence>
<keyword evidence="12" id="KW-1185">Reference proteome</keyword>
<dbReference type="PANTHER" id="PTHR48022:SF79">
    <property type="entry name" value="LACTOSE PERMEASE, PUTATIVE (AFU_ORTHOLOGUE AFUA_6G01860)-RELATED"/>
    <property type="match status" value="1"/>
</dbReference>
<feature type="transmembrane region" description="Helical" evidence="9">
    <location>
        <begin position="448"/>
        <end position="469"/>
    </location>
</feature>
<feature type="transmembrane region" description="Helical" evidence="9">
    <location>
        <begin position="161"/>
        <end position="184"/>
    </location>
</feature>
<dbReference type="InterPro" id="IPR020846">
    <property type="entry name" value="MFS_dom"/>
</dbReference>
<dbReference type="InterPro" id="IPR003663">
    <property type="entry name" value="Sugar/inositol_transpt"/>
</dbReference>
<feature type="transmembrane region" description="Helical" evidence="9">
    <location>
        <begin position="196"/>
        <end position="213"/>
    </location>
</feature>
<feature type="transmembrane region" description="Helical" evidence="9">
    <location>
        <begin position="351"/>
        <end position="371"/>
    </location>
</feature>
<evidence type="ECO:0000256" key="7">
    <source>
        <dbReference type="ARBA" id="ARBA00049119"/>
    </source>
</evidence>
<dbReference type="RefSeq" id="XP_052942888.1">
    <property type="nucleotide sequence ID" value="XM_053086112.1"/>
</dbReference>
<comment type="caution">
    <text evidence="11">The sequence shown here is derived from an EMBL/GenBank/DDBJ whole genome shotgun (WGS) entry which is preliminary data.</text>
</comment>
<comment type="similarity">
    <text evidence="2 8">Belongs to the major facilitator superfamily. Sugar transporter (TC 2.A.1.1) family.</text>
</comment>